<gene>
    <name evidence="2" type="ORF">FE240_16145</name>
</gene>
<reference evidence="2 3" key="1">
    <citation type="submission" date="2019-05" db="EMBL/GenBank/DDBJ databases">
        <title>OXA-830, a novel chromosomally encoded expanded-spectrum class D beta-lactamase in Aeromonas simiae.</title>
        <authorList>
            <person name="Zhou W."/>
            <person name="Chen Q."/>
        </authorList>
    </citation>
    <scope>NUCLEOTIDE SEQUENCE [LARGE SCALE GENOMIC DNA]</scope>
    <source>
        <strain evidence="2 3">A6</strain>
    </source>
</reference>
<dbReference type="RefSeq" id="WP_193002369.1">
    <property type="nucleotide sequence ID" value="NZ_CP040449.1"/>
</dbReference>
<proteinExistence type="predicted"/>
<keyword evidence="1" id="KW-0175">Coiled coil</keyword>
<evidence type="ECO:0000256" key="1">
    <source>
        <dbReference type="SAM" id="Coils"/>
    </source>
</evidence>
<dbReference type="EMBL" id="CP040449">
    <property type="protein sequence ID" value="QFI56069.1"/>
    <property type="molecule type" value="Genomic_DNA"/>
</dbReference>
<keyword evidence="3" id="KW-1185">Reference proteome</keyword>
<protein>
    <submittedName>
        <fullName evidence="2">Uncharacterized protein</fullName>
    </submittedName>
</protein>
<feature type="coiled-coil region" evidence="1">
    <location>
        <begin position="192"/>
        <end position="219"/>
    </location>
</feature>
<accession>A0A5J6WXX4</accession>
<organism evidence="2 3">
    <name type="scientific">Aeromonas simiae</name>
    <dbReference type="NCBI Taxonomy" id="218936"/>
    <lineage>
        <taxon>Bacteria</taxon>
        <taxon>Pseudomonadati</taxon>
        <taxon>Pseudomonadota</taxon>
        <taxon>Gammaproteobacteria</taxon>
        <taxon>Aeromonadales</taxon>
        <taxon>Aeromonadaceae</taxon>
        <taxon>Aeromonas</taxon>
    </lineage>
</organism>
<name>A0A5J6WXX4_9GAMM</name>
<dbReference type="Proteomes" id="UP000594034">
    <property type="component" value="Chromosome"/>
</dbReference>
<evidence type="ECO:0000313" key="2">
    <source>
        <dbReference type="EMBL" id="QFI56069.1"/>
    </source>
</evidence>
<evidence type="ECO:0000313" key="3">
    <source>
        <dbReference type="Proteomes" id="UP000594034"/>
    </source>
</evidence>
<sequence>MHKGPVKRINPSIHLNPEQSEADRRAILALQEWYQKLRQSDSERDSINVAMRTFHRSVYLAGLRLHLLSPRLCQHVAESLGRESRSFPELLVELGECGLLPAGTAMPSVTVAAPGGAEGEADFSSRQLERLAALMGSAGEGAASGALLAQLEAQRGELAELRAMLASSSPAQAAQGSQGDGAALLAAQGAEFERLHQELAQLRTLAEQQALQLQQLRLSGRGTVAEPTRSGGGTEEVLLDDVAPAAEKLQRVRQKGLF</sequence>
<dbReference type="AlphaFoldDB" id="A0A5J6WXX4"/>
<dbReference type="KEGG" id="asim:FE240_16145"/>